<dbReference type="InterPro" id="IPR015404">
    <property type="entry name" value="Vps5_C"/>
</dbReference>
<dbReference type="InterPro" id="IPR010401">
    <property type="entry name" value="AGL/Gdb1"/>
</dbReference>
<feature type="compositionally biased region" description="Pro residues" evidence="20">
    <location>
        <begin position="2743"/>
        <end position="2754"/>
    </location>
</feature>
<dbReference type="PROSITE" id="PS51181">
    <property type="entry name" value="PPASE_TENSIN"/>
    <property type="match status" value="1"/>
</dbReference>
<comment type="catalytic activity">
    <reaction evidence="1">
        <text>Transfers a segment of a (1-&gt;4)-alpha-D-glucan to a new position in an acceptor, which may be glucose or a (1-&gt;4)-alpha-D-glucan.</text>
        <dbReference type="EC" id="2.4.1.25"/>
    </reaction>
</comment>
<keyword evidence="12" id="KW-0378">Hydrolase</keyword>
<dbReference type="PANTHER" id="PTHR10569">
    <property type="entry name" value="GLYCOGEN DEBRANCHING ENZYME"/>
    <property type="match status" value="1"/>
</dbReference>
<feature type="region of interest" description="Disordered" evidence="20">
    <location>
        <begin position="390"/>
        <end position="414"/>
    </location>
</feature>
<dbReference type="Gene3D" id="3.90.190.10">
    <property type="entry name" value="Protein tyrosine phosphatase superfamily"/>
    <property type="match status" value="1"/>
</dbReference>
<dbReference type="EMBL" id="JABDTM020028639">
    <property type="protein sequence ID" value="KAH0808617.1"/>
    <property type="molecule type" value="Genomic_DNA"/>
</dbReference>
<evidence type="ECO:0000256" key="10">
    <source>
        <dbReference type="ARBA" id="ARBA00022676"/>
    </source>
</evidence>
<comment type="subcellular location">
    <subcellularLocation>
        <location evidence="4">Cytoplasmic vesicle</location>
        <location evidence="4">Clathrin-coated vesicle</location>
    </subcellularLocation>
</comment>
<keyword evidence="11" id="KW-0808">Transferase</keyword>
<dbReference type="InterPro" id="IPR027267">
    <property type="entry name" value="AH/BAR_dom_sf"/>
</dbReference>
<evidence type="ECO:0000256" key="9">
    <source>
        <dbReference type="ARBA" id="ARBA00022553"/>
    </source>
</evidence>
<dbReference type="FunFam" id="3.90.190.10:FF:000099">
    <property type="entry name" value="Blast:Cyclin-G-associated kinase"/>
    <property type="match status" value="1"/>
</dbReference>
<dbReference type="InterPro" id="IPR032788">
    <property type="entry name" value="AGL_central"/>
</dbReference>
<evidence type="ECO:0000256" key="4">
    <source>
        <dbReference type="ARBA" id="ARBA00004132"/>
    </source>
</evidence>
<feature type="region of interest" description="Disordered" evidence="20">
    <location>
        <begin position="2727"/>
        <end position="2812"/>
    </location>
</feature>
<dbReference type="SUPFAM" id="SSF49562">
    <property type="entry name" value="C2 domain (Calcium/lipid-binding domain, CaLB)"/>
    <property type="match status" value="1"/>
</dbReference>
<dbReference type="InterPro" id="IPR011009">
    <property type="entry name" value="Kinase-like_dom_sf"/>
</dbReference>
<dbReference type="InterPro" id="IPR017853">
    <property type="entry name" value="GH"/>
</dbReference>
<dbReference type="Pfam" id="PF14702">
    <property type="entry name" value="hGDE_central"/>
    <property type="match status" value="1"/>
</dbReference>
<comment type="similarity">
    <text evidence="17">Belongs to the glycogen debranching enzyme family.</text>
</comment>
<evidence type="ECO:0000256" key="5">
    <source>
        <dbReference type="ARBA" id="ARBA00012560"/>
    </source>
</evidence>
<dbReference type="Gene3D" id="1.10.287.110">
    <property type="entry name" value="DnaJ domain"/>
    <property type="match status" value="1"/>
</dbReference>
<dbReference type="FunFam" id="3.20.20.80:FF:000206">
    <property type="entry name" value="Amylo-alpha-1, 6-glucosidase, 4-alpha-glucanotransferase b"/>
    <property type="match status" value="1"/>
</dbReference>
<dbReference type="GO" id="GO:0004134">
    <property type="term" value="F:4-alpha-glucanotransferase activity"/>
    <property type="evidence" value="ECO:0007669"/>
    <property type="project" value="UniProtKB-EC"/>
</dbReference>
<dbReference type="CDD" id="cd14511">
    <property type="entry name" value="PTP_auxilin-like"/>
    <property type="match status" value="1"/>
</dbReference>
<dbReference type="InterPro" id="IPR029436">
    <property type="entry name" value="AGL_euk_N"/>
</dbReference>
<dbReference type="Pfam" id="PF14699">
    <property type="entry name" value="hGDE_N"/>
    <property type="match status" value="1"/>
</dbReference>
<dbReference type="Gene3D" id="3.20.20.80">
    <property type="entry name" value="Glycosidases"/>
    <property type="match status" value="2"/>
</dbReference>
<evidence type="ECO:0000256" key="19">
    <source>
        <dbReference type="SAM" id="Coils"/>
    </source>
</evidence>
<dbReference type="EC" id="3.2.1.33" evidence="6"/>
<evidence type="ECO:0000256" key="16">
    <source>
        <dbReference type="ARBA" id="ARBA00023329"/>
    </source>
</evidence>
<dbReference type="InterPro" id="IPR029021">
    <property type="entry name" value="Prot-tyrosine_phosphatase-like"/>
</dbReference>
<evidence type="ECO:0000256" key="13">
    <source>
        <dbReference type="ARBA" id="ARBA00023056"/>
    </source>
</evidence>
<evidence type="ECO:0000256" key="8">
    <source>
        <dbReference type="ARBA" id="ARBA00022490"/>
    </source>
</evidence>
<dbReference type="NCBIfam" id="TIGR01531">
    <property type="entry name" value="glyc_debranch"/>
    <property type="match status" value="1"/>
</dbReference>
<evidence type="ECO:0000256" key="3">
    <source>
        <dbReference type="ARBA" id="ARBA00003530"/>
    </source>
</evidence>
<proteinExistence type="inferred from homology"/>
<dbReference type="CDD" id="cd11327">
    <property type="entry name" value="AmyAc_Glg_debranch_2"/>
    <property type="match status" value="1"/>
</dbReference>
<dbReference type="InterPro" id="IPR006421">
    <property type="entry name" value="Glycogen_debranch_met"/>
</dbReference>
<dbReference type="InterPro" id="IPR029023">
    <property type="entry name" value="Tensin_phosphatase"/>
</dbReference>
<dbReference type="Gene3D" id="2.60.40.1110">
    <property type="match status" value="1"/>
</dbReference>
<feature type="compositionally biased region" description="Basic and acidic residues" evidence="20">
    <location>
        <begin position="2630"/>
        <end position="2640"/>
    </location>
</feature>
<dbReference type="Pfam" id="PF10409">
    <property type="entry name" value="PTEN_C2"/>
    <property type="match status" value="1"/>
</dbReference>
<accession>A0A8J6H676</accession>
<evidence type="ECO:0000256" key="2">
    <source>
        <dbReference type="ARBA" id="ARBA00000927"/>
    </source>
</evidence>
<dbReference type="SUPFAM" id="SSF51445">
    <property type="entry name" value="(Trans)glycosidases"/>
    <property type="match status" value="1"/>
</dbReference>
<dbReference type="InterPro" id="IPR032792">
    <property type="entry name" value="AGL_glucanoTrfase"/>
</dbReference>
<evidence type="ECO:0000256" key="12">
    <source>
        <dbReference type="ARBA" id="ARBA00022801"/>
    </source>
</evidence>
<reference evidence="23" key="2">
    <citation type="submission" date="2021-08" db="EMBL/GenBank/DDBJ databases">
        <authorList>
            <person name="Eriksson T."/>
        </authorList>
    </citation>
    <scope>NUCLEOTIDE SEQUENCE</scope>
    <source>
        <strain evidence="23">Stoneville</strain>
        <tissue evidence="23">Whole head</tissue>
    </source>
</reference>
<dbReference type="InterPro" id="IPR001623">
    <property type="entry name" value="DnaJ_domain"/>
</dbReference>
<dbReference type="GO" id="GO:0005978">
    <property type="term" value="P:glycogen biosynthetic process"/>
    <property type="evidence" value="ECO:0007669"/>
    <property type="project" value="UniProtKB-KW"/>
</dbReference>
<dbReference type="GO" id="GO:0030136">
    <property type="term" value="C:clathrin-coated vesicle"/>
    <property type="evidence" value="ECO:0007669"/>
    <property type="project" value="UniProtKB-SubCell"/>
</dbReference>
<keyword evidence="8" id="KW-0963">Cytoplasm</keyword>
<dbReference type="SUPFAM" id="SSF48208">
    <property type="entry name" value="Six-hairpin glycosidases"/>
    <property type="match status" value="1"/>
</dbReference>
<dbReference type="InterPro" id="IPR036869">
    <property type="entry name" value="J_dom_sf"/>
</dbReference>
<evidence type="ECO:0000259" key="22">
    <source>
        <dbReference type="PROSITE" id="PS51182"/>
    </source>
</evidence>
<evidence type="ECO:0000256" key="15">
    <source>
        <dbReference type="ARBA" id="ARBA00023295"/>
    </source>
</evidence>
<dbReference type="InterPro" id="IPR014020">
    <property type="entry name" value="Tensin_C2-dom"/>
</dbReference>
<gene>
    <name evidence="23" type="ORF">GEV33_014174</name>
</gene>
<dbReference type="Proteomes" id="UP000719412">
    <property type="component" value="Unassembled WGS sequence"/>
</dbReference>
<dbReference type="Pfam" id="PF09325">
    <property type="entry name" value="Vps5"/>
    <property type="match status" value="1"/>
</dbReference>
<keyword evidence="13" id="KW-0320">Glycogen biosynthesis</keyword>
<feature type="compositionally biased region" description="Pro residues" evidence="20">
    <location>
        <begin position="2178"/>
        <end position="2194"/>
    </location>
</feature>
<dbReference type="InterPro" id="IPR032790">
    <property type="entry name" value="GDE_C"/>
</dbReference>
<evidence type="ECO:0000256" key="20">
    <source>
        <dbReference type="SAM" id="MobiDB-lite"/>
    </source>
</evidence>
<keyword evidence="19" id="KW-0175">Coiled coil</keyword>
<dbReference type="Gene3D" id="3.30.200.20">
    <property type="entry name" value="Phosphorylase Kinase, domain 1"/>
    <property type="match status" value="1"/>
</dbReference>
<dbReference type="SUPFAM" id="SSF103657">
    <property type="entry name" value="BAR/IMD domain-like"/>
    <property type="match status" value="1"/>
</dbReference>
<dbReference type="FunFam" id="1.10.287.110:FF:000002">
    <property type="entry name" value="putative tyrosine-protein phosphatase auxilin isoform X2"/>
    <property type="match status" value="1"/>
</dbReference>
<comment type="caution">
    <text evidence="23">The sequence shown here is derived from an EMBL/GenBank/DDBJ whole genome shotgun (WGS) entry which is preliminary data.</text>
</comment>
<dbReference type="SMART" id="SM01326">
    <property type="entry name" value="PTEN_C2"/>
    <property type="match status" value="1"/>
</dbReference>
<dbReference type="SUPFAM" id="SSF52799">
    <property type="entry name" value="(Phosphotyrosine protein) phosphatases II"/>
    <property type="match status" value="1"/>
</dbReference>
<evidence type="ECO:0000256" key="11">
    <source>
        <dbReference type="ARBA" id="ARBA00022679"/>
    </source>
</evidence>
<reference evidence="23" key="1">
    <citation type="journal article" date="2020" name="J Insects Food Feed">
        <title>The yellow mealworm (Tenebrio molitor) genome: a resource for the emerging insects as food and feed industry.</title>
        <authorList>
            <person name="Eriksson T."/>
            <person name="Andere A."/>
            <person name="Kelstrup H."/>
            <person name="Emery V."/>
            <person name="Picard C."/>
        </authorList>
    </citation>
    <scope>NUCLEOTIDE SEQUENCE</scope>
    <source>
        <strain evidence="23">Stoneville</strain>
        <tissue evidence="23">Whole head</tissue>
    </source>
</reference>
<dbReference type="Pfam" id="PF06202">
    <property type="entry name" value="GDE_C"/>
    <property type="match status" value="1"/>
</dbReference>
<dbReference type="SUPFAM" id="SSF56112">
    <property type="entry name" value="Protein kinase-like (PK-like)"/>
    <property type="match status" value="1"/>
</dbReference>
<evidence type="ECO:0000256" key="7">
    <source>
        <dbReference type="ARBA" id="ARBA00020723"/>
    </source>
</evidence>
<dbReference type="EC" id="2.4.1.25" evidence="5"/>
<feature type="compositionally biased region" description="Basic and acidic residues" evidence="20">
    <location>
        <begin position="390"/>
        <end position="410"/>
    </location>
</feature>
<feature type="coiled-coil region" evidence="19">
    <location>
        <begin position="136"/>
        <end position="191"/>
    </location>
</feature>
<dbReference type="GO" id="GO:0004135">
    <property type="term" value="F:amylo-alpha-1,6-glucosidase activity"/>
    <property type="evidence" value="ECO:0007669"/>
    <property type="project" value="UniProtKB-EC"/>
</dbReference>
<dbReference type="FunFam" id="2.60.40.1110:FF:000001">
    <property type="entry name" value="cyclin-G-associated kinase isoform X2"/>
    <property type="match status" value="1"/>
</dbReference>
<keyword evidence="16" id="KW-0968">Cytoplasmic vesicle</keyword>
<keyword evidence="9" id="KW-0597">Phosphoprotein</keyword>
<dbReference type="CDD" id="cd06257">
    <property type="entry name" value="DnaJ"/>
    <property type="match status" value="1"/>
</dbReference>
<protein>
    <recommendedName>
        <fullName evidence="7">Glycogen debranching enzyme</fullName>
        <ecNumber evidence="5">2.4.1.25</ecNumber>
        <ecNumber evidence="6">3.2.1.33</ecNumber>
    </recommendedName>
    <alternativeName>
        <fullName evidence="18">Glycogen debrancher</fullName>
    </alternativeName>
</protein>
<keyword evidence="10" id="KW-0328">Glycosyltransferase</keyword>
<dbReference type="InterPro" id="IPR012341">
    <property type="entry name" value="6hp_glycosidase-like_sf"/>
</dbReference>
<keyword evidence="15" id="KW-0326">Glycosidase</keyword>
<evidence type="ECO:0000256" key="1">
    <source>
        <dbReference type="ARBA" id="ARBA00000439"/>
    </source>
</evidence>
<dbReference type="InterPro" id="IPR035892">
    <property type="entry name" value="C2_domain_sf"/>
</dbReference>
<feature type="region of interest" description="Disordered" evidence="20">
    <location>
        <begin position="2594"/>
        <end position="2654"/>
    </location>
</feature>
<dbReference type="PANTHER" id="PTHR10569:SF2">
    <property type="entry name" value="GLYCOGEN DEBRANCHING ENZYME"/>
    <property type="match status" value="1"/>
</dbReference>
<evidence type="ECO:0000256" key="6">
    <source>
        <dbReference type="ARBA" id="ARBA00012778"/>
    </source>
</evidence>
<evidence type="ECO:0000313" key="23">
    <source>
        <dbReference type="EMBL" id="KAH0808617.1"/>
    </source>
</evidence>
<comment type="function">
    <text evidence="3">Multifunctional enzyme acting as 1,4-alpha-D-glucan:1,4-alpha-D-glucan 4-alpha-D-glycosyltransferase and amylo-1,6-glucosidase in glycogen degradation.</text>
</comment>
<dbReference type="InterPro" id="IPR008928">
    <property type="entry name" value="6-hairpin_glycosidase_sf"/>
</dbReference>
<sequence>MREKNQSHVALRYLSPESTVSQSSSSDLVGFSFLPVKDKRQTKKNQKTKIDDLPKSTLIEHFASKRSKKTVSPLEAVKDFVVIEKAEEIKSNEPTTKILHDNLIEIVNKESGKVVYLEAKESKKVHSKISYASVASQRFEETLEQLRKEEESQKLNTSSCVDRDDKDKLTIENVQEDNSILSQKKENLVDDVNVQKIKSKNIIEINLSEHEFEIIDGEKNLVKISNGTDNVDVKEINEDLAITKLNDDSERLPQSNSEKEINEFSNLIKNEELETKIKSEERRLVDLIEEAQNKTNNETSADEVRNIQSESAEFVITNKTEEKVFVDLPSEIQNELIVSNKTTSDNSLREELVIIDSGKVSDEEIPFESEIINRDNFCFIVKSGGHTKTENLEVTDGEKSQGESDNKDSTENAVGVQGDTEVIDREDSKTTETEVDIVPVETEVGTHNTEKVLTGTQDKTSRDVDHYTAVVEEHIPSDTSDLQYTQETDLPAKPFKMSSGIQIRVLTLNDGEHQDSTLYRIEKNWVLQFRLGPSLLGRKVSLYCNYPEKGKEFNRHSYNLLKWRQDEGCHYADDTALLTDITPIVSGSFHYFFTYDNADTEEHQGSGFFLVDPVLKYGNNEELPLDCVQCQTVLTKGLGPFDTWENKLRVAKESGYNMIHFTPIQELGVSNSSYSLSEQLKVNSIFAKQNGQETTFEDVESLIKKLRVEWKMASICDIVLNHTANESKWLKEHPEVTYNCHTCPYMRPAYLLDAALHQFSSDVSKGVYEDKGLPTQVSTEDHLNSIRYHLHVVLAALNFHELRTCSIDECVAEFLTLIRSKTPNEEKSKPNEQLKLIQDPLYRRLASKIDMQLAASLYNVYRNDCYDEDTRIKKCAEDFKRKLDELNKLVVDEMKEHLNAAVENVIAGIRYFRVQHDGPKIKEISIKNPLVHRYFTDHGTPASIVEHEEIMYGDNGKFLMAHNGWVMNSDPLRNFAAPDSNVYIRRELIAWGDSVKLRFGDKPEDCPFLWNHMRTYVEQTAKIFDGVRLDNCHSTPIPVAEYLLDCARKVKPDLYVVAELFTNSDATDNVFVNRLGITSLIREAMSAWDSHEQGRLVYRYGGSPVGSFYQPRIRPLVPSIAHALFLDLTHDNPSPVEKRSVFDLLPSTALVNMACCASGSNRGYDELVPHHIHVVDETRQYAEWTEDEKLALGNSKYVTRKSGIIAAKKALNDLHLHLGSEGFDQVYVDQMDPDVVAVTRHCPDTHQSYVLVAFTAFSHPPEDAAYQQRGMKPLRVEGVLDEIVLEATLDHVGTTSSNSKYAKSKNFHKDNKWINGLSEYQAHLKQHLQPEESDIFEKVDSGSPNVVQLNLKNFKPGSVAVIKVSLPEEMKRAIKNVRDLISQFSLKKESELWKIVSEMTLPDLNRALYRCGQEERDEGHGFDTYNIPNFGSLVYAGFQGFMSLLCNIRPSNDLGHPMCANLRDGNWMIDYIWQRLKFDEGTKRLGQWLEENTKSLKSIPRYLVPCYFDVIVTGIYILLFEQSHKIMSDFVNNGSTFVKGLAMGSVQFAAYIKSADLPVLSPNLSEPKPLKRKNDKGENVQACVTLSAGLPHFSVGYMRNWGRDTFIALRGLFLLTGRYQDARYHILGYAACLRHGLIPNLLDGGRNSRFNCRDAVWWWLYCIKCYAEDAPNGLELLSDKVSRIFPTDDSPALPAGTVDQPLYDVMQEALKVHFQGLVFRERNAGRQIDEHMTDQGFNNQIGIHPETGFVFGGNSFNCGTWMDKMGSSDKAANRGKPATPRDGSAVELIGLSKSVVTWLDKLSQGGVYPYKGVERIHKNGTVTKWTFKEWADKIQKNFEKYFWVNTTPVPNEIRPDLINKRGIYKDCYGASQEWTDFQLRCNFPVAMVVAPELFDPKHAWVALQQAEKHLLGPLGMKTLDPEDWAYNGNYDNSNDSDNYNVAHGLNYHQGPEWVWPLGFYLRAKLRFAAANGELPKTLANTKVVLSKHFVELQTSPWRGLPELTNKDGAYCNDSSRTQAWSMSCILEVSTIIILCHNPSGFAVVFVAQDVSTGKEYALKRLLAADEEAKRNIVQEMNILKKLSGHPNIIQYLSASFIDKSQTVHGQAEFLLVTELCTGGCLQVNPEQRLTVTGVLERIAAIAESNGYNLRAPLQFQQKLNTEPDHSYGDGVHNNSVKPVPPRPVQPPKPQPAPERPAQAPQKPTMPVQQRPPEVKQSGLFSSLKGGAGSFLKNLKDTSSKVMATMQQSIARTDLDMSYVTSRILVMPFPSEGIESAYKTNHIEDVRLFLDSRHPNLKYSVYNLSGKSYHSKFGQTRVVDCTFAYPEHFKAPLLNSLYQLCEDIYQYLAGDSRNVVVIHCTDGKATSATLVCGLFIYSFLYEVPEDALQMFAVKRCPPNMRPSELRYLYYLSDIVKDPPTYPHYKPVTLVSIQMQPIPLFTKIRDGCRPYLEVYSENRCVLSTLQDYERMRLYNVSEGKVLLPINTSVCGDVCIIIYHARNILGGVMTQGKATGIKICQVQFHTGFIPEEETCLKFNKSELDELSDGQDHYQERFSVFLNVFVSDAERKPSQPPPWLTDKTKRVCDTMFNSKLEQDETIDNFASKPQRVQPSPRRPPERPTRPAPPSPRPAHVELEQKDSSDSDGEQIIPTSKPVEPLVEAVDLLNLNTTSDSVMSNIKPSPSSNFDLLSGLADSSNDNFANFTSSNASNLPTNPQPTTLFDPFGGSDTQNNLLGDWGGFNSAPAPPSAEAPPQKPTDFFADLGNLGGGMWQSNASSPNKAPPTTPQHIPSGTPKHKPGTPQHQAKSPADYSRSHFETLNDKNEPKTKVKSDDVFGDLLGSQGYKFTAKKDNTPRTINDMRKEDMATYMDPDKIKIIEWKEGKKNNIRALLCSLHTVVWEGAKWNKCDMHQLVSAADVKKAYRKACLAVHPDKVKLNSYHPIFTTWATTEPELANMLQSIGNAVERSTAAQNMLVQSYGTIIGNPIRDFITYIDIVQETIKKREAYQYAYENSLDELNKRHSEKDKLIASSHNPSQQASGFSLWKQPSCDEKLEKLGVYIPQLLKKVEANQDSLECANESLRSDLEHWQIEKQQCLKKILLDFVNKQIEYYQATVSAWEHVTNEIAPQNNVAVTK</sequence>
<keyword evidence="24" id="KW-1185">Reference proteome</keyword>
<name>A0A8J6H676_TENMO</name>
<feature type="coiled-coil region" evidence="19">
    <location>
        <begin position="254"/>
        <end position="297"/>
    </location>
</feature>
<evidence type="ECO:0000256" key="17">
    <source>
        <dbReference type="ARBA" id="ARBA00025780"/>
    </source>
</evidence>
<dbReference type="SUPFAM" id="SSF46565">
    <property type="entry name" value="Chaperone J-domain"/>
    <property type="match status" value="1"/>
</dbReference>
<evidence type="ECO:0000313" key="24">
    <source>
        <dbReference type="Proteomes" id="UP000719412"/>
    </source>
</evidence>
<organism evidence="23 24">
    <name type="scientific">Tenebrio molitor</name>
    <name type="common">Yellow mealworm beetle</name>
    <dbReference type="NCBI Taxonomy" id="7067"/>
    <lineage>
        <taxon>Eukaryota</taxon>
        <taxon>Metazoa</taxon>
        <taxon>Ecdysozoa</taxon>
        <taxon>Arthropoda</taxon>
        <taxon>Hexapoda</taxon>
        <taxon>Insecta</taxon>
        <taxon>Pterygota</taxon>
        <taxon>Neoptera</taxon>
        <taxon>Endopterygota</taxon>
        <taxon>Coleoptera</taxon>
        <taxon>Polyphaga</taxon>
        <taxon>Cucujiformia</taxon>
        <taxon>Tenebrionidae</taxon>
        <taxon>Tenebrio</taxon>
    </lineage>
</organism>
<evidence type="ECO:0000256" key="14">
    <source>
        <dbReference type="ARBA" id="ARBA00023268"/>
    </source>
</evidence>
<evidence type="ECO:0000259" key="21">
    <source>
        <dbReference type="PROSITE" id="PS51181"/>
    </source>
</evidence>
<dbReference type="PROSITE" id="PS51182">
    <property type="entry name" value="C2_TENSIN"/>
    <property type="match status" value="1"/>
</dbReference>
<dbReference type="FunFam" id="3.20.20.80:FF:000070">
    <property type="entry name" value="GDB1p Glycogen debranching enzyme"/>
    <property type="match status" value="1"/>
</dbReference>
<dbReference type="FunFam" id="1.50.10.10:FF:000039">
    <property type="entry name" value="Glycogen debranching enzyme Gdb1, putative"/>
    <property type="match status" value="1"/>
</dbReference>
<feature type="domain" description="C2 tensin-type" evidence="22">
    <location>
        <begin position="2423"/>
        <end position="2563"/>
    </location>
</feature>
<keyword evidence="14" id="KW-0511">Multifunctional enzyme</keyword>
<feature type="domain" description="Phosphatase tensin-type" evidence="21">
    <location>
        <begin position="2245"/>
        <end position="2417"/>
    </location>
</feature>
<dbReference type="Pfam" id="PF14701">
    <property type="entry name" value="hDGE_amylase"/>
    <property type="match status" value="1"/>
</dbReference>
<dbReference type="GO" id="GO:0005980">
    <property type="term" value="P:glycogen catabolic process"/>
    <property type="evidence" value="ECO:0007669"/>
    <property type="project" value="InterPro"/>
</dbReference>
<comment type="catalytic activity">
    <reaction evidence="2">
        <text>Hydrolysis of (1-&gt;6)-alpha-D-glucosidic branch linkages in glycogen phosphorylase limit dextrin.</text>
        <dbReference type="EC" id="3.2.1.33"/>
    </reaction>
</comment>
<evidence type="ECO:0000256" key="18">
    <source>
        <dbReference type="ARBA" id="ARBA00031477"/>
    </source>
</evidence>
<dbReference type="Gene3D" id="1.50.10.10">
    <property type="match status" value="1"/>
</dbReference>
<feature type="region of interest" description="Disordered" evidence="20">
    <location>
        <begin position="2160"/>
        <end position="2213"/>
    </location>
</feature>